<evidence type="ECO:0000256" key="1">
    <source>
        <dbReference type="SAM" id="MobiDB-lite"/>
    </source>
</evidence>
<comment type="caution">
    <text evidence="2">The sequence shown here is derived from an EMBL/GenBank/DDBJ whole genome shotgun (WGS) entry which is preliminary data.</text>
</comment>
<gene>
    <name evidence="2" type="ORF">VP01_3911g2</name>
</gene>
<dbReference type="AlphaFoldDB" id="A0A0L6USL8"/>
<reference evidence="2 3" key="1">
    <citation type="submission" date="2015-08" db="EMBL/GenBank/DDBJ databases">
        <title>Next Generation Sequencing and Analysis of the Genome of Puccinia sorghi L Schw, the Causal Agent of Maize Common Rust.</title>
        <authorList>
            <person name="Rochi L."/>
            <person name="Burguener G."/>
            <person name="Darino M."/>
            <person name="Turjanski A."/>
            <person name="Kreff E."/>
            <person name="Dieguez M.J."/>
            <person name="Sacco F."/>
        </authorList>
    </citation>
    <scope>NUCLEOTIDE SEQUENCE [LARGE SCALE GENOMIC DNA]</scope>
    <source>
        <strain evidence="2 3">RO10H11247</strain>
    </source>
</reference>
<name>A0A0L6USL8_9BASI</name>
<dbReference type="EMBL" id="LAVV01008959">
    <property type="protein sequence ID" value="KNZ51536.1"/>
    <property type="molecule type" value="Genomic_DNA"/>
</dbReference>
<dbReference type="VEuPathDB" id="FungiDB:VP01_3911g2"/>
<protein>
    <submittedName>
        <fullName evidence="2">Putative signal peptide protein</fullName>
    </submittedName>
</protein>
<evidence type="ECO:0000313" key="2">
    <source>
        <dbReference type="EMBL" id="KNZ51536.1"/>
    </source>
</evidence>
<keyword evidence="3" id="KW-1185">Reference proteome</keyword>
<organism evidence="2 3">
    <name type="scientific">Puccinia sorghi</name>
    <dbReference type="NCBI Taxonomy" id="27349"/>
    <lineage>
        <taxon>Eukaryota</taxon>
        <taxon>Fungi</taxon>
        <taxon>Dikarya</taxon>
        <taxon>Basidiomycota</taxon>
        <taxon>Pucciniomycotina</taxon>
        <taxon>Pucciniomycetes</taxon>
        <taxon>Pucciniales</taxon>
        <taxon>Pucciniaceae</taxon>
        <taxon>Puccinia</taxon>
    </lineage>
</organism>
<sequence>MQHAPAKLPFKLHMFAYVEFLAQSLCSLHSDCASKIASWDFLHVNCRQLSKLFFCTDVTMVQAAKLNSRYGPMQLFLWLTWFKPGCLYSMLISSHVKMPRVSIRTYQNCMSNSFKLCQLCVSNGRNLRDNNEVAVLYWRIVRLTSSRHRCSSSNIVRIIGCRPRSSNPNATRLDRNPVMDPRSNSMHQPPGIIGICVLDVVLEWNSPFHIWIPCWLSINYSHTTFKKVSVRGPALFSQNIGMIRRPILNHDRYSVDQDTHESTDHGDHREQKLEYEGVPQTHVFLVFRDFLVADRGLCLSLKAEWEFQNLTHNKFLGDAVGLEKARTYYRPHPENVKVCQRLIIRTLANAGMVGRGMLEPCEFGVGPIITHGLREARELGFYIYVVRPHMKGLIQHHRLRAGCEVASPVLPLTSPGYIIFQHGSREFYGFMQRCVFFLSYIFSSHAPQHHYQVLPRLAELFLIDLVGKSSARRGKISRPYPDPAPYTRRAWRCTCIPLKSKSTAKRNPSLSIPITNPTSPSPSCQQLMINNKMK</sequence>
<evidence type="ECO:0000313" key="3">
    <source>
        <dbReference type="Proteomes" id="UP000037035"/>
    </source>
</evidence>
<proteinExistence type="predicted"/>
<feature type="region of interest" description="Disordered" evidence="1">
    <location>
        <begin position="503"/>
        <end position="523"/>
    </location>
</feature>
<accession>A0A0L6USL8</accession>
<feature type="compositionally biased region" description="Low complexity" evidence="1">
    <location>
        <begin position="508"/>
        <end position="523"/>
    </location>
</feature>
<dbReference type="Proteomes" id="UP000037035">
    <property type="component" value="Unassembled WGS sequence"/>
</dbReference>